<dbReference type="EMBL" id="JAAIUW010000009">
    <property type="protein sequence ID" value="KAF7816681.1"/>
    <property type="molecule type" value="Genomic_DNA"/>
</dbReference>
<reference evidence="2" key="1">
    <citation type="submission" date="2020-09" db="EMBL/GenBank/DDBJ databases">
        <title>Genome-Enabled Discovery of Anthraquinone Biosynthesis in Senna tora.</title>
        <authorList>
            <person name="Kang S.-H."/>
            <person name="Pandey R.P."/>
            <person name="Lee C.-M."/>
            <person name="Sim J.-S."/>
            <person name="Jeong J.-T."/>
            <person name="Choi B.-S."/>
            <person name="Jung M."/>
            <person name="Ginzburg D."/>
            <person name="Zhao K."/>
            <person name="Won S.Y."/>
            <person name="Oh T.-J."/>
            <person name="Yu Y."/>
            <person name="Kim N.-H."/>
            <person name="Lee O.R."/>
            <person name="Lee T.-H."/>
            <person name="Bashyal P."/>
            <person name="Kim T.-S."/>
            <person name="Lee W.-H."/>
            <person name="Kawkins C."/>
            <person name="Kim C.-K."/>
            <person name="Kim J.S."/>
            <person name="Ahn B.O."/>
            <person name="Rhee S.Y."/>
            <person name="Sohng J.K."/>
        </authorList>
    </citation>
    <scope>NUCLEOTIDE SEQUENCE</scope>
    <source>
        <tissue evidence="2">Leaf</tissue>
    </source>
</reference>
<name>A0A834WES7_9FABA</name>
<dbReference type="Proteomes" id="UP000634136">
    <property type="component" value="Unassembled WGS sequence"/>
</dbReference>
<feature type="signal peptide" evidence="1">
    <location>
        <begin position="1"/>
        <end position="21"/>
    </location>
</feature>
<feature type="chain" id="PRO_5032448074" evidence="1">
    <location>
        <begin position="22"/>
        <end position="260"/>
    </location>
</feature>
<gene>
    <name evidence="2" type="ORF">G2W53_030650</name>
</gene>
<comment type="caution">
    <text evidence="2">The sequence shown here is derived from an EMBL/GenBank/DDBJ whole genome shotgun (WGS) entry which is preliminary data.</text>
</comment>
<organism evidence="2 3">
    <name type="scientific">Senna tora</name>
    <dbReference type="NCBI Taxonomy" id="362788"/>
    <lineage>
        <taxon>Eukaryota</taxon>
        <taxon>Viridiplantae</taxon>
        <taxon>Streptophyta</taxon>
        <taxon>Embryophyta</taxon>
        <taxon>Tracheophyta</taxon>
        <taxon>Spermatophyta</taxon>
        <taxon>Magnoliopsida</taxon>
        <taxon>eudicotyledons</taxon>
        <taxon>Gunneridae</taxon>
        <taxon>Pentapetalae</taxon>
        <taxon>rosids</taxon>
        <taxon>fabids</taxon>
        <taxon>Fabales</taxon>
        <taxon>Fabaceae</taxon>
        <taxon>Caesalpinioideae</taxon>
        <taxon>Cassia clade</taxon>
        <taxon>Senna</taxon>
    </lineage>
</organism>
<sequence>MPLKKLPLLLTLVIFTLVALPLPSHFEKSNLPSTTSSLFPLKLLHLLDPKLPFHTSLLPRPVLCEEHSWASIRWGRACTWASPVLPPTETVQKPSPAEAAWAPPMAFLDNDDGMYDVSQFIMNDVGGDEREEWVMVNSCECEFRVVHFNAPVHEGQQEVAIATSSNVSSLHIFTIGLLSCQSLDKNKLLLQPFDLVRNSKSMKIHLPQGMGSQFFSFYQQASLILTPSSTTASEMPLTSHLYYSFLLQKHLALCDASALS</sequence>
<protein>
    <submittedName>
        <fullName evidence="2">Uncharacterized protein</fullName>
    </submittedName>
</protein>
<proteinExistence type="predicted"/>
<evidence type="ECO:0000313" key="3">
    <source>
        <dbReference type="Proteomes" id="UP000634136"/>
    </source>
</evidence>
<accession>A0A834WES7</accession>
<keyword evidence="3" id="KW-1185">Reference proteome</keyword>
<evidence type="ECO:0000256" key="1">
    <source>
        <dbReference type="SAM" id="SignalP"/>
    </source>
</evidence>
<keyword evidence="1" id="KW-0732">Signal</keyword>
<evidence type="ECO:0000313" key="2">
    <source>
        <dbReference type="EMBL" id="KAF7816681.1"/>
    </source>
</evidence>
<dbReference type="AlphaFoldDB" id="A0A834WES7"/>